<dbReference type="STRING" id="6313.A0A0K0DCE3"/>
<organism evidence="1 2">
    <name type="scientific">Angiostrongylus cantonensis</name>
    <name type="common">Rat lungworm</name>
    <dbReference type="NCBI Taxonomy" id="6313"/>
    <lineage>
        <taxon>Eukaryota</taxon>
        <taxon>Metazoa</taxon>
        <taxon>Ecdysozoa</taxon>
        <taxon>Nematoda</taxon>
        <taxon>Chromadorea</taxon>
        <taxon>Rhabditida</taxon>
        <taxon>Rhabditina</taxon>
        <taxon>Rhabditomorpha</taxon>
        <taxon>Strongyloidea</taxon>
        <taxon>Metastrongylidae</taxon>
        <taxon>Angiostrongylus</taxon>
    </lineage>
</organism>
<name>A0A0K0DCE3_ANGCA</name>
<evidence type="ECO:0000313" key="2">
    <source>
        <dbReference type="WBParaSite" id="ACAC_0000822601-mRNA-1"/>
    </source>
</evidence>
<reference evidence="2" key="2">
    <citation type="submission" date="2017-02" db="UniProtKB">
        <authorList>
            <consortium name="WormBaseParasite"/>
        </authorList>
    </citation>
    <scope>IDENTIFICATION</scope>
</reference>
<dbReference type="Proteomes" id="UP000035642">
    <property type="component" value="Unassembled WGS sequence"/>
</dbReference>
<keyword evidence="1" id="KW-1185">Reference proteome</keyword>
<proteinExistence type="predicted"/>
<evidence type="ECO:0000313" key="1">
    <source>
        <dbReference type="Proteomes" id="UP000035642"/>
    </source>
</evidence>
<dbReference type="WBParaSite" id="ACAC_0000822601-mRNA-1">
    <property type="protein sequence ID" value="ACAC_0000822601-mRNA-1"/>
    <property type="gene ID" value="ACAC_0000822601"/>
</dbReference>
<protein>
    <submittedName>
        <fullName evidence="2">RWD domain-containing protein</fullName>
    </submittedName>
</protein>
<dbReference type="AlphaFoldDB" id="A0A0K0DCE3"/>
<reference evidence="1" key="1">
    <citation type="submission" date="2012-09" db="EMBL/GenBank/DDBJ databases">
        <authorList>
            <person name="Martin A.A."/>
        </authorList>
    </citation>
    <scope>NUCLEOTIDE SEQUENCE</scope>
</reference>
<accession>A0A0K0DCE3</accession>
<sequence>MSLAEELMADFEEDDTDDIEQAIEVVNGEEDIEEASEFAPVKSDYNSVYDVAKMTLTDEYRELISTLNSELERTDEVHVTAPLESDPQYRLIVRLSHVSVSVFDFSFPCLL</sequence>